<keyword evidence="1" id="KW-0285">Flavoprotein</keyword>
<sequence>MPLPEVDTAQVKREPVCIIGGGPSGLVTAQIFLRDGFQDVQVLCRDPHVGGTWSRDRIYPNMTINKYVTTASHYIPTTIDDNPILSVDGEFRFSAHPMTPPPDSTLTGGRLRGIDVSRYMEEFYEKHLCIPSDGDAKNEQPKSIVRFNAEVVKITRGPNSKGWDLLVKDTVSGETETLYFPRIVLCTGGASVPVFAEGLAPKDAVKAGFTGPVFHSSDAWPNMKTILDSVGVQEKPVPDAGPGTDGKKSVVVIGGGKSAQDFSAYIASQGVPVTVVYNKVEIALAVNKPLPRAIRQSRLMSVFSPHITLNTRIERFLHTTAAGAKMIRKTWERIEEDSHDVYRVPKASPLRLTRPLFWDVRSGDEGVKREDSFVSLVMKGKIKVVAPTYVSKYTSRGVETTEGEKLDASAIIVATGYGSSWNGMLDDATMLEIGLSQRVDPKALEEFKWNYTTLSHPPDLAPIPTFPDGTIKAPGLYRASVPAKTIDRRDIAVNGTMFTSSIGYTLEICANWISAYFLGEAMRLPESPEEATRLTLREFAWSRRRYPEYTGWQNPSVTSTTPFFCAIQAADEMLEDMYLPSMRSGGNWLTWLFKPISIDELGSLGEERSRKRGEMNLNKLQ</sequence>
<feature type="domain" description="FAD/NAD(P)-binding" evidence="4">
    <location>
        <begin position="16"/>
        <end position="289"/>
    </location>
</feature>
<proteinExistence type="predicted"/>
<organism evidence="5 6">
    <name type="scientific">Ephemerocybe angulata</name>
    <dbReference type="NCBI Taxonomy" id="980116"/>
    <lineage>
        <taxon>Eukaryota</taxon>
        <taxon>Fungi</taxon>
        <taxon>Dikarya</taxon>
        <taxon>Basidiomycota</taxon>
        <taxon>Agaricomycotina</taxon>
        <taxon>Agaricomycetes</taxon>
        <taxon>Agaricomycetidae</taxon>
        <taxon>Agaricales</taxon>
        <taxon>Agaricineae</taxon>
        <taxon>Psathyrellaceae</taxon>
        <taxon>Ephemerocybe</taxon>
    </lineage>
</organism>
<dbReference type="SUPFAM" id="SSF51905">
    <property type="entry name" value="FAD/NAD(P)-binding domain"/>
    <property type="match status" value="2"/>
</dbReference>
<dbReference type="PANTHER" id="PTHR23023">
    <property type="entry name" value="DIMETHYLANILINE MONOOXYGENASE"/>
    <property type="match status" value="1"/>
</dbReference>
<comment type="caution">
    <text evidence="5">The sequence shown here is derived from an EMBL/GenBank/DDBJ whole genome shotgun (WGS) entry which is preliminary data.</text>
</comment>
<evidence type="ECO:0000256" key="2">
    <source>
        <dbReference type="ARBA" id="ARBA00022827"/>
    </source>
</evidence>
<name>A0A8H5CHR5_9AGAR</name>
<dbReference type="InterPro" id="IPR036188">
    <property type="entry name" value="FAD/NAD-bd_sf"/>
</dbReference>
<gene>
    <name evidence="5" type="ORF">D9611_007299</name>
</gene>
<dbReference type="EMBL" id="JAACJK010000003">
    <property type="protein sequence ID" value="KAF5340792.1"/>
    <property type="molecule type" value="Genomic_DNA"/>
</dbReference>
<dbReference type="InterPro" id="IPR050346">
    <property type="entry name" value="FMO-like"/>
</dbReference>
<protein>
    <recommendedName>
        <fullName evidence="4">FAD/NAD(P)-binding domain-containing protein</fullName>
    </recommendedName>
</protein>
<keyword evidence="2" id="KW-0274">FAD</keyword>
<evidence type="ECO:0000313" key="6">
    <source>
        <dbReference type="Proteomes" id="UP000541558"/>
    </source>
</evidence>
<dbReference type="PRINTS" id="PR00368">
    <property type="entry name" value="FADPNR"/>
</dbReference>
<dbReference type="Gene3D" id="3.50.50.60">
    <property type="entry name" value="FAD/NAD(P)-binding domain"/>
    <property type="match status" value="2"/>
</dbReference>
<evidence type="ECO:0000313" key="5">
    <source>
        <dbReference type="EMBL" id="KAF5340792.1"/>
    </source>
</evidence>
<dbReference type="GO" id="GO:0016491">
    <property type="term" value="F:oxidoreductase activity"/>
    <property type="evidence" value="ECO:0007669"/>
    <property type="project" value="UniProtKB-KW"/>
</dbReference>
<dbReference type="OrthoDB" id="2915840at2759"/>
<dbReference type="AlphaFoldDB" id="A0A8H5CHR5"/>
<dbReference type="InterPro" id="IPR023753">
    <property type="entry name" value="FAD/NAD-binding_dom"/>
</dbReference>
<accession>A0A8H5CHR5</accession>
<keyword evidence="3" id="KW-0560">Oxidoreductase</keyword>
<evidence type="ECO:0000259" key="4">
    <source>
        <dbReference type="Pfam" id="PF07992"/>
    </source>
</evidence>
<evidence type="ECO:0000256" key="1">
    <source>
        <dbReference type="ARBA" id="ARBA00022630"/>
    </source>
</evidence>
<dbReference type="Pfam" id="PF07992">
    <property type="entry name" value="Pyr_redox_2"/>
    <property type="match status" value="1"/>
</dbReference>
<evidence type="ECO:0000256" key="3">
    <source>
        <dbReference type="ARBA" id="ARBA00023002"/>
    </source>
</evidence>
<reference evidence="5 6" key="1">
    <citation type="journal article" date="2020" name="ISME J.">
        <title>Uncovering the hidden diversity of litter-decomposition mechanisms in mushroom-forming fungi.</title>
        <authorList>
            <person name="Floudas D."/>
            <person name="Bentzer J."/>
            <person name="Ahren D."/>
            <person name="Johansson T."/>
            <person name="Persson P."/>
            <person name="Tunlid A."/>
        </authorList>
    </citation>
    <scope>NUCLEOTIDE SEQUENCE [LARGE SCALE GENOMIC DNA]</scope>
    <source>
        <strain evidence="5 6">CBS 175.51</strain>
    </source>
</reference>
<keyword evidence="6" id="KW-1185">Reference proteome</keyword>
<dbReference type="Proteomes" id="UP000541558">
    <property type="component" value="Unassembled WGS sequence"/>
</dbReference>